<dbReference type="Proteomes" id="UP000029661">
    <property type="component" value="Chromosome"/>
</dbReference>
<dbReference type="RefSeq" id="WP_048085694.1">
    <property type="nucleotide sequence ID" value="NZ_CP006933.1"/>
</dbReference>
<name>A0A089ZDJ3_METFO</name>
<dbReference type="Pfam" id="PF06207">
    <property type="entry name" value="DUF1002"/>
    <property type="match status" value="1"/>
</dbReference>
<organism evidence="1 2">
    <name type="scientific">Methanobacterium formicicum</name>
    <dbReference type="NCBI Taxonomy" id="2162"/>
    <lineage>
        <taxon>Archaea</taxon>
        <taxon>Methanobacteriati</taxon>
        <taxon>Methanobacteriota</taxon>
        <taxon>Methanomada group</taxon>
        <taxon>Methanobacteria</taxon>
        <taxon>Methanobacteriales</taxon>
        <taxon>Methanobacteriaceae</taxon>
        <taxon>Methanobacterium</taxon>
    </lineage>
</organism>
<protein>
    <recommendedName>
        <fullName evidence="3">Secreted protein</fullName>
    </recommendedName>
</protein>
<dbReference type="GeneID" id="24793248"/>
<reference evidence="1 2" key="1">
    <citation type="submission" date="2013-12" db="EMBL/GenBank/DDBJ databases">
        <title>The complete genome sequence of Methanobacterium sp. BRM9.</title>
        <authorList>
            <consortium name="Pastoral Greenhouse Gas Research Consortium"/>
            <person name="Kelly W.J."/>
            <person name="Leahy S.C."/>
            <person name="Perry R."/>
            <person name="Li D."/>
            <person name="Altermann E."/>
            <person name="Lambie S.C."/>
            <person name="Attwood G.T."/>
        </authorList>
    </citation>
    <scope>NUCLEOTIDE SEQUENCE [LARGE SCALE GENOMIC DNA]</scope>
    <source>
        <strain evidence="1 2">BRM9</strain>
    </source>
</reference>
<sequence>MKRLLLALIILTIFLSPIYSAGTSGFAITYGETTYKNPTYKSTVDSYFDSHTDKNLNNSNTKVVTASQVNQIAKNITGRTYNSNQIFSCALVDLSYSQGIRIIVDTSKINTVTSKMYANALKSTGIENGYVVVTSPVSATGESALTGVLESYEVAVGTTIPEEAKKAATEELYTETQIVNQTGQSADKVAELFDKAKQEVQKQNLQDPAQIKVIVINVANSLSISLTDQQAQDIANTLANSQKVQGSLTDFKNQLQAATQQASQSQGILDQIKNYLQSFYDYLMSLLGTQ</sequence>
<proteinExistence type="predicted"/>
<dbReference type="KEGG" id="mfc:BRM9_2079"/>
<dbReference type="STRING" id="2162.BRM9_2079"/>
<evidence type="ECO:0008006" key="3">
    <source>
        <dbReference type="Google" id="ProtNLM"/>
    </source>
</evidence>
<evidence type="ECO:0000313" key="2">
    <source>
        <dbReference type="Proteomes" id="UP000029661"/>
    </source>
</evidence>
<dbReference type="AlphaFoldDB" id="A0A089ZDJ3"/>
<dbReference type="EMBL" id="CP006933">
    <property type="protein sequence ID" value="AIS32881.1"/>
    <property type="molecule type" value="Genomic_DNA"/>
</dbReference>
<accession>A0A089ZDJ3</accession>
<dbReference type="OrthoDB" id="80453at2157"/>
<dbReference type="InterPro" id="IPR009343">
    <property type="entry name" value="DUF1002"/>
</dbReference>
<evidence type="ECO:0000313" key="1">
    <source>
        <dbReference type="EMBL" id="AIS32881.1"/>
    </source>
</evidence>
<gene>
    <name evidence="1" type="ORF">BRM9_2079</name>
</gene>